<keyword evidence="2" id="KW-1185">Reference proteome</keyword>
<dbReference type="AlphaFoldDB" id="A0A4Z2EVG0"/>
<comment type="caution">
    <text evidence="1">The sequence shown here is derived from an EMBL/GenBank/DDBJ whole genome shotgun (WGS) entry which is preliminary data.</text>
</comment>
<evidence type="ECO:0000313" key="2">
    <source>
        <dbReference type="Proteomes" id="UP000314294"/>
    </source>
</evidence>
<gene>
    <name evidence="1" type="ORF">EYF80_057008</name>
</gene>
<dbReference type="Proteomes" id="UP000314294">
    <property type="component" value="Unassembled WGS sequence"/>
</dbReference>
<proteinExistence type="predicted"/>
<organism evidence="1 2">
    <name type="scientific">Liparis tanakae</name>
    <name type="common">Tanaka's snailfish</name>
    <dbReference type="NCBI Taxonomy" id="230148"/>
    <lineage>
        <taxon>Eukaryota</taxon>
        <taxon>Metazoa</taxon>
        <taxon>Chordata</taxon>
        <taxon>Craniata</taxon>
        <taxon>Vertebrata</taxon>
        <taxon>Euteleostomi</taxon>
        <taxon>Actinopterygii</taxon>
        <taxon>Neopterygii</taxon>
        <taxon>Teleostei</taxon>
        <taxon>Neoteleostei</taxon>
        <taxon>Acanthomorphata</taxon>
        <taxon>Eupercaria</taxon>
        <taxon>Perciformes</taxon>
        <taxon>Cottioidei</taxon>
        <taxon>Cottales</taxon>
        <taxon>Liparidae</taxon>
        <taxon>Liparis</taxon>
    </lineage>
</organism>
<accession>A0A4Z2EVG0</accession>
<name>A0A4Z2EVG0_9TELE</name>
<sequence>MTWTHIKAIFKHIQNHRDVKMKTSVPSPTTARTFDGGETMCRLSMCRLSMCRLSMCRLSMCRLSMCRLSM</sequence>
<evidence type="ECO:0000313" key="1">
    <source>
        <dbReference type="EMBL" id="TNN32828.1"/>
    </source>
</evidence>
<reference evidence="1 2" key="1">
    <citation type="submission" date="2019-03" db="EMBL/GenBank/DDBJ databases">
        <title>First draft genome of Liparis tanakae, snailfish: a comprehensive survey of snailfish specific genes.</title>
        <authorList>
            <person name="Kim W."/>
            <person name="Song I."/>
            <person name="Jeong J.-H."/>
            <person name="Kim D."/>
            <person name="Kim S."/>
            <person name="Ryu S."/>
            <person name="Song J.Y."/>
            <person name="Lee S.K."/>
        </authorList>
    </citation>
    <scope>NUCLEOTIDE SEQUENCE [LARGE SCALE GENOMIC DNA]</scope>
    <source>
        <tissue evidence="1">Muscle</tissue>
    </source>
</reference>
<dbReference type="EMBL" id="SRLO01002478">
    <property type="protein sequence ID" value="TNN32828.1"/>
    <property type="molecule type" value="Genomic_DNA"/>
</dbReference>
<protein>
    <submittedName>
        <fullName evidence="1">Uncharacterized protein</fullName>
    </submittedName>
</protein>